<dbReference type="AlphaFoldDB" id="A0A8J8KHX1"/>
<dbReference type="EMBL" id="JABUQZ010000001">
    <property type="protein sequence ID" value="NUC72526.1"/>
    <property type="molecule type" value="Genomic_DNA"/>
</dbReference>
<organism evidence="1 3">
    <name type="scientific">Haloterrigena gelatinilytica</name>
    <dbReference type="NCBI Taxonomy" id="2741724"/>
    <lineage>
        <taxon>Archaea</taxon>
        <taxon>Methanobacteriati</taxon>
        <taxon>Methanobacteriota</taxon>
        <taxon>Stenosarchaea group</taxon>
        <taxon>Halobacteria</taxon>
        <taxon>Halobacteriales</taxon>
        <taxon>Natrialbaceae</taxon>
        <taxon>Haloterrigena</taxon>
    </lineage>
</organism>
<sequence>MAWRLRLLDDAGDVVGWATIDPLDYWVDDAHPHADFLGAMLDQQAGEITVSAPVDWVTRDGETYPRMSTVISENDTPPRERLEATGSTCVHEGWVADYELVEE</sequence>
<keyword evidence="4" id="KW-1185">Reference proteome</keyword>
<accession>A0A8J8KHX1</accession>
<evidence type="ECO:0000313" key="2">
    <source>
        <dbReference type="EMBL" id="NUC72526.1"/>
    </source>
</evidence>
<dbReference type="RefSeq" id="WP_174680437.1">
    <property type="nucleotide sequence ID" value="NZ_JABUQZ010000001.1"/>
</dbReference>
<protein>
    <submittedName>
        <fullName evidence="1">Uncharacterized protein</fullName>
    </submittedName>
</protein>
<evidence type="ECO:0000313" key="4">
    <source>
        <dbReference type="Proteomes" id="UP001016761"/>
    </source>
</evidence>
<proteinExistence type="predicted"/>
<dbReference type="Proteomes" id="UP000728647">
    <property type="component" value="Unassembled WGS sequence"/>
</dbReference>
<comment type="caution">
    <text evidence="1">The sequence shown here is derived from an EMBL/GenBank/DDBJ whole genome shotgun (WGS) entry which is preliminary data.</text>
</comment>
<reference evidence="1 4" key="1">
    <citation type="submission" date="2020-06" db="EMBL/GenBank/DDBJ databases">
        <title>Haloterrigena sp. nov., an extremely halophilic archaeon isolated from a saline sediment.</title>
        <authorList>
            <person name="Liu B.-B."/>
        </authorList>
    </citation>
    <scope>NUCLEOTIDE SEQUENCE</scope>
    <source>
        <strain evidence="1">SYSU A121-1</strain>
        <strain evidence="2 4">SYSU A558-1</strain>
    </source>
</reference>
<evidence type="ECO:0000313" key="1">
    <source>
        <dbReference type="EMBL" id="NUB91649.1"/>
    </source>
</evidence>
<evidence type="ECO:0000313" key="3">
    <source>
        <dbReference type="Proteomes" id="UP000728647"/>
    </source>
</evidence>
<name>A0A8J8KHX1_9EURY</name>
<dbReference type="Proteomes" id="UP001016761">
    <property type="component" value="Unassembled WGS sequence"/>
</dbReference>
<dbReference type="EMBL" id="JABURA010000001">
    <property type="protein sequence ID" value="NUB91649.1"/>
    <property type="molecule type" value="Genomic_DNA"/>
</dbReference>
<dbReference type="OrthoDB" id="379095at2157"/>
<gene>
    <name evidence="1" type="ORF">HT576_11555</name>
    <name evidence="2" type="ORF">HTZ84_09430</name>
</gene>